<accession>A0ACB6ZM62</accession>
<protein>
    <submittedName>
        <fullName evidence="1">Uncharacterized protein</fullName>
    </submittedName>
</protein>
<organism evidence="1 2">
    <name type="scientific">Thelephora ganbajun</name>
    <name type="common">Ganba fungus</name>
    <dbReference type="NCBI Taxonomy" id="370292"/>
    <lineage>
        <taxon>Eukaryota</taxon>
        <taxon>Fungi</taxon>
        <taxon>Dikarya</taxon>
        <taxon>Basidiomycota</taxon>
        <taxon>Agaricomycotina</taxon>
        <taxon>Agaricomycetes</taxon>
        <taxon>Thelephorales</taxon>
        <taxon>Thelephoraceae</taxon>
        <taxon>Thelephora</taxon>
    </lineage>
</organism>
<dbReference type="Proteomes" id="UP000886501">
    <property type="component" value="Unassembled WGS sequence"/>
</dbReference>
<name>A0ACB6ZM62_THEGA</name>
<sequence length="146" mass="16619">MATRTATRPIFRASLRSTQANGHSAFIPQCRKVVFEYCNKWPSSANTRTFLLNHLQSVAKENPHVEFVVKQRNQKEPVVRGFYINNRDKVVPLNGFEVNGIQKKVQLLLDSSGAKIKPLKRRTVESTTESARGIWSGLHVDQLFKI</sequence>
<proteinExistence type="predicted"/>
<gene>
    <name evidence="1" type="ORF">BDM02DRAFT_1288035</name>
</gene>
<dbReference type="EMBL" id="MU117982">
    <property type="protein sequence ID" value="KAF9650682.1"/>
    <property type="molecule type" value="Genomic_DNA"/>
</dbReference>
<evidence type="ECO:0000313" key="1">
    <source>
        <dbReference type="EMBL" id="KAF9650682.1"/>
    </source>
</evidence>
<keyword evidence="2" id="KW-1185">Reference proteome</keyword>
<reference evidence="1" key="1">
    <citation type="submission" date="2019-10" db="EMBL/GenBank/DDBJ databases">
        <authorList>
            <consortium name="DOE Joint Genome Institute"/>
            <person name="Kuo A."/>
            <person name="Miyauchi S."/>
            <person name="Kiss E."/>
            <person name="Drula E."/>
            <person name="Kohler A."/>
            <person name="Sanchez-Garcia M."/>
            <person name="Andreopoulos B."/>
            <person name="Barry K.W."/>
            <person name="Bonito G."/>
            <person name="Buee M."/>
            <person name="Carver A."/>
            <person name="Chen C."/>
            <person name="Cichocki N."/>
            <person name="Clum A."/>
            <person name="Culley D."/>
            <person name="Crous P.W."/>
            <person name="Fauchery L."/>
            <person name="Girlanda M."/>
            <person name="Hayes R."/>
            <person name="Keri Z."/>
            <person name="Labutti K."/>
            <person name="Lipzen A."/>
            <person name="Lombard V."/>
            <person name="Magnuson J."/>
            <person name="Maillard F."/>
            <person name="Morin E."/>
            <person name="Murat C."/>
            <person name="Nolan M."/>
            <person name="Ohm R."/>
            <person name="Pangilinan J."/>
            <person name="Pereira M."/>
            <person name="Perotto S."/>
            <person name="Peter M."/>
            <person name="Riley R."/>
            <person name="Sitrit Y."/>
            <person name="Stielow B."/>
            <person name="Szollosi G."/>
            <person name="Zifcakova L."/>
            <person name="Stursova M."/>
            <person name="Spatafora J.W."/>
            <person name="Tedersoo L."/>
            <person name="Vaario L.-M."/>
            <person name="Yamada A."/>
            <person name="Yan M."/>
            <person name="Wang P."/>
            <person name="Xu J."/>
            <person name="Bruns T."/>
            <person name="Baldrian P."/>
            <person name="Vilgalys R."/>
            <person name="Henrissat B."/>
            <person name="Grigoriev I.V."/>
            <person name="Hibbett D."/>
            <person name="Nagy L.G."/>
            <person name="Martin F.M."/>
        </authorList>
    </citation>
    <scope>NUCLEOTIDE SEQUENCE</scope>
    <source>
        <strain evidence="1">P2</strain>
    </source>
</reference>
<reference evidence="1" key="2">
    <citation type="journal article" date="2020" name="Nat. Commun.">
        <title>Large-scale genome sequencing of mycorrhizal fungi provides insights into the early evolution of symbiotic traits.</title>
        <authorList>
            <person name="Miyauchi S."/>
            <person name="Kiss E."/>
            <person name="Kuo A."/>
            <person name="Drula E."/>
            <person name="Kohler A."/>
            <person name="Sanchez-Garcia M."/>
            <person name="Morin E."/>
            <person name="Andreopoulos B."/>
            <person name="Barry K.W."/>
            <person name="Bonito G."/>
            <person name="Buee M."/>
            <person name="Carver A."/>
            <person name="Chen C."/>
            <person name="Cichocki N."/>
            <person name="Clum A."/>
            <person name="Culley D."/>
            <person name="Crous P.W."/>
            <person name="Fauchery L."/>
            <person name="Girlanda M."/>
            <person name="Hayes R.D."/>
            <person name="Keri Z."/>
            <person name="LaButti K."/>
            <person name="Lipzen A."/>
            <person name="Lombard V."/>
            <person name="Magnuson J."/>
            <person name="Maillard F."/>
            <person name="Murat C."/>
            <person name="Nolan M."/>
            <person name="Ohm R.A."/>
            <person name="Pangilinan J."/>
            <person name="Pereira M.F."/>
            <person name="Perotto S."/>
            <person name="Peter M."/>
            <person name="Pfister S."/>
            <person name="Riley R."/>
            <person name="Sitrit Y."/>
            <person name="Stielow J.B."/>
            <person name="Szollosi G."/>
            <person name="Zifcakova L."/>
            <person name="Stursova M."/>
            <person name="Spatafora J.W."/>
            <person name="Tedersoo L."/>
            <person name="Vaario L.M."/>
            <person name="Yamada A."/>
            <person name="Yan M."/>
            <person name="Wang P."/>
            <person name="Xu J."/>
            <person name="Bruns T."/>
            <person name="Baldrian P."/>
            <person name="Vilgalys R."/>
            <person name="Dunand C."/>
            <person name="Henrissat B."/>
            <person name="Grigoriev I.V."/>
            <person name="Hibbett D."/>
            <person name="Nagy L.G."/>
            <person name="Martin F.M."/>
        </authorList>
    </citation>
    <scope>NUCLEOTIDE SEQUENCE</scope>
    <source>
        <strain evidence="1">P2</strain>
    </source>
</reference>
<evidence type="ECO:0000313" key="2">
    <source>
        <dbReference type="Proteomes" id="UP000886501"/>
    </source>
</evidence>
<comment type="caution">
    <text evidence="1">The sequence shown here is derived from an EMBL/GenBank/DDBJ whole genome shotgun (WGS) entry which is preliminary data.</text>
</comment>